<reference evidence="3" key="2">
    <citation type="submission" date="2020-11" db="EMBL/GenBank/DDBJ databases">
        <authorList>
            <consortium name="NCBI Pathogen Detection Project"/>
        </authorList>
    </citation>
    <scope>NUCLEOTIDE SEQUENCE</scope>
    <source>
        <strain evidence="3">MISC063</strain>
    </source>
</reference>
<dbReference type="InterPro" id="IPR036162">
    <property type="entry name" value="Resolvase-like_N_sf"/>
</dbReference>
<evidence type="ECO:0000313" key="4">
    <source>
        <dbReference type="Proteomes" id="UP000864422"/>
    </source>
</evidence>
<proteinExistence type="predicted"/>
<sequence length="190" mass="21683">MVFHFYLTCADAQAASSIRQHVTCKEICKEFSILPDNVVIEIVDEQQSVSHQRLLHELVNKKANKGDTIILTGLCSLGRNVEDILDILFFCFRKDINIYCYHPHTRIEPSADSCMSFLISVQTGVDVQNLKSSRSKYRRIKKPLGRKEGSQYKLSIYTLKLKGYKQSEVARELGVSLSTVKRNWRNGIIG</sequence>
<accession>A0AAN5L2P0</accession>
<dbReference type="SUPFAM" id="SSF53041">
    <property type="entry name" value="Resolvase-like"/>
    <property type="match status" value="1"/>
</dbReference>
<dbReference type="Pfam" id="PF00239">
    <property type="entry name" value="Resolvase"/>
    <property type="match status" value="1"/>
</dbReference>
<dbReference type="Gene3D" id="3.40.50.1390">
    <property type="entry name" value="Resolvase, N-terminal catalytic domain"/>
    <property type="match status" value="1"/>
</dbReference>
<dbReference type="EMBL" id="DACSEA010000026">
    <property type="protein sequence ID" value="HAT1608151.1"/>
    <property type="molecule type" value="Genomic_DNA"/>
</dbReference>
<name>A0AAN5L2P0_RAOPL</name>
<dbReference type="AlphaFoldDB" id="A0AAN5L2P0"/>
<organism evidence="3 4">
    <name type="scientific">Raoultella planticola</name>
    <name type="common">Klebsiella planticola</name>
    <dbReference type="NCBI Taxonomy" id="575"/>
    <lineage>
        <taxon>Bacteria</taxon>
        <taxon>Pseudomonadati</taxon>
        <taxon>Pseudomonadota</taxon>
        <taxon>Gammaproteobacteria</taxon>
        <taxon>Enterobacterales</taxon>
        <taxon>Enterobacteriaceae</taxon>
        <taxon>Klebsiella/Raoultella group</taxon>
        <taxon>Raoultella</taxon>
    </lineage>
</organism>
<dbReference type="GO" id="GO:0000150">
    <property type="term" value="F:DNA strand exchange activity"/>
    <property type="evidence" value="ECO:0007669"/>
    <property type="project" value="InterPro"/>
</dbReference>
<protein>
    <submittedName>
        <fullName evidence="3">Recombinase family protein</fullName>
    </submittedName>
</protein>
<dbReference type="Pfam" id="PF07638">
    <property type="entry name" value="Sigma70_ECF"/>
    <property type="match status" value="1"/>
</dbReference>
<evidence type="ECO:0000313" key="3">
    <source>
        <dbReference type="EMBL" id="HAT1608151.1"/>
    </source>
</evidence>
<comment type="caution">
    <text evidence="3">The sequence shown here is derived from an EMBL/GenBank/DDBJ whole genome shotgun (WGS) entry which is preliminary data.</text>
</comment>
<dbReference type="InterPro" id="IPR006119">
    <property type="entry name" value="Resolv_N"/>
</dbReference>
<dbReference type="Proteomes" id="UP000864422">
    <property type="component" value="Unassembled WGS sequence"/>
</dbReference>
<dbReference type="GO" id="GO:0003677">
    <property type="term" value="F:DNA binding"/>
    <property type="evidence" value="ECO:0007669"/>
    <property type="project" value="InterPro"/>
</dbReference>
<evidence type="ECO:0000259" key="1">
    <source>
        <dbReference type="Pfam" id="PF00239"/>
    </source>
</evidence>
<feature type="domain" description="Resolvase/invertase-type recombinase catalytic" evidence="1">
    <location>
        <begin position="13"/>
        <end position="118"/>
    </location>
</feature>
<dbReference type="InterPro" id="IPR053812">
    <property type="entry name" value="HTH_Sigma70_ECF-like"/>
</dbReference>
<gene>
    <name evidence="3" type="ORF">I8Y23_004518</name>
</gene>
<feature type="domain" description="RNA polymerase sigma-70 ECF-like HTH" evidence="2">
    <location>
        <begin position="156"/>
        <end position="185"/>
    </location>
</feature>
<reference evidence="3" key="1">
    <citation type="journal article" date="2018" name="Genome Biol.">
        <title>SKESA: strategic k-mer extension for scrupulous assemblies.</title>
        <authorList>
            <person name="Souvorov A."/>
            <person name="Agarwala R."/>
            <person name="Lipman D.J."/>
        </authorList>
    </citation>
    <scope>NUCLEOTIDE SEQUENCE</scope>
    <source>
        <strain evidence="3">MISC063</strain>
    </source>
</reference>
<evidence type="ECO:0000259" key="2">
    <source>
        <dbReference type="Pfam" id="PF07638"/>
    </source>
</evidence>